<dbReference type="InterPro" id="IPR001296">
    <property type="entry name" value="Glyco_trans_1"/>
</dbReference>
<keyword evidence="1" id="KW-0808">Transferase</keyword>
<dbReference type="GO" id="GO:0006487">
    <property type="term" value="P:protein N-linked glycosylation"/>
    <property type="evidence" value="ECO:0007669"/>
    <property type="project" value="TreeGrafter"/>
</dbReference>
<feature type="domain" description="Glycosyl transferase family 1" evidence="2">
    <location>
        <begin position="10"/>
        <end position="142"/>
    </location>
</feature>
<dbReference type="AlphaFoldDB" id="D8M0N5"/>
<dbReference type="EMBL" id="FN668643">
    <property type="protein sequence ID" value="CBK21624.2"/>
    <property type="molecule type" value="Genomic_DNA"/>
</dbReference>
<accession>D8M0N5</accession>
<dbReference type="Pfam" id="PF00534">
    <property type="entry name" value="Glycos_transf_1"/>
    <property type="match status" value="1"/>
</dbReference>
<keyword evidence="1" id="KW-0328">Glycosyltransferase</keyword>
<proteinExistence type="predicted"/>
<dbReference type="Proteomes" id="UP000008312">
    <property type="component" value="Unassembled WGS sequence"/>
</dbReference>
<dbReference type="RefSeq" id="XP_012895672.1">
    <property type="nucleotide sequence ID" value="XM_013040218.1"/>
</dbReference>
<dbReference type="Gene3D" id="3.40.50.2000">
    <property type="entry name" value="Glycogen Phosphorylase B"/>
    <property type="match status" value="1"/>
</dbReference>
<dbReference type="PANTHER" id="PTHR45919:SF1">
    <property type="entry name" value="GDP-MAN:MAN(3)GLCNAC(2)-PP-DOL ALPHA-1,2-MANNOSYLTRANSFERASE"/>
    <property type="match status" value="1"/>
</dbReference>
<dbReference type="OrthoDB" id="2276068at2759"/>
<dbReference type="GeneID" id="24918992"/>
<gene>
    <name evidence="3" type="ORF">GSBLH_T00001763001</name>
</gene>
<organism evidence="3">
    <name type="scientific">Blastocystis hominis</name>
    <dbReference type="NCBI Taxonomy" id="12968"/>
    <lineage>
        <taxon>Eukaryota</taxon>
        <taxon>Sar</taxon>
        <taxon>Stramenopiles</taxon>
        <taxon>Bigyra</taxon>
        <taxon>Opalozoa</taxon>
        <taxon>Opalinata</taxon>
        <taxon>Blastocystidae</taxon>
        <taxon>Blastocystis</taxon>
    </lineage>
</organism>
<dbReference type="PANTHER" id="PTHR45919">
    <property type="entry name" value="GDP-MAN:MAN(3)GLCNAC(2)-PP-DOL ALPHA-1,2-MANNOSYLTRANSFERASE"/>
    <property type="match status" value="1"/>
</dbReference>
<evidence type="ECO:0000313" key="3">
    <source>
        <dbReference type="EMBL" id="CBK21624.2"/>
    </source>
</evidence>
<reference evidence="3" key="1">
    <citation type="submission" date="2010-02" db="EMBL/GenBank/DDBJ databases">
        <title>Sequencing and annotation of the Blastocystis hominis genome.</title>
        <authorList>
            <person name="Wincker P."/>
        </authorList>
    </citation>
    <scope>NUCLEOTIDE SEQUENCE</scope>
    <source>
        <strain evidence="3">Singapore isolate B</strain>
    </source>
</reference>
<dbReference type="InterPro" id="IPR038013">
    <property type="entry name" value="ALG11"/>
</dbReference>
<sequence>MVGGCRNAEDAARVQELKKIAEDIDLTRSVMFLVNAPYETVQQYLASSSVGLHTMRDEHFGISVVEFLAAGLIAVANDSAGPKQDIVVPAFPRGGKKYRMEAEGAEKATGFLAGTIDEYVEALQFIFSHEEQLEGIRANGRERSKMFSTEKFVKTFKEKLIAMLNWGVC</sequence>
<evidence type="ECO:0000256" key="1">
    <source>
        <dbReference type="ARBA" id="ARBA00022676"/>
    </source>
</evidence>
<name>D8M0N5_BLAHO</name>
<dbReference type="InParanoid" id="D8M0N5"/>
<dbReference type="GO" id="GO:0004377">
    <property type="term" value="F:GDP-Man:Man(3)GlcNAc(2)-PP-Dol alpha-1,2-mannosyltransferase activity"/>
    <property type="evidence" value="ECO:0007669"/>
    <property type="project" value="InterPro"/>
</dbReference>
<protein>
    <recommendedName>
        <fullName evidence="2">Glycosyl transferase family 1 domain-containing protein</fullName>
    </recommendedName>
</protein>
<keyword evidence="4" id="KW-1185">Reference proteome</keyword>
<evidence type="ECO:0000259" key="2">
    <source>
        <dbReference type="Pfam" id="PF00534"/>
    </source>
</evidence>
<dbReference type="SUPFAM" id="SSF53756">
    <property type="entry name" value="UDP-Glycosyltransferase/glycogen phosphorylase"/>
    <property type="match status" value="1"/>
</dbReference>
<evidence type="ECO:0000313" key="4">
    <source>
        <dbReference type="Proteomes" id="UP000008312"/>
    </source>
</evidence>
<dbReference type="GO" id="GO:0005789">
    <property type="term" value="C:endoplasmic reticulum membrane"/>
    <property type="evidence" value="ECO:0007669"/>
    <property type="project" value="TreeGrafter"/>
</dbReference>